<feature type="domain" description="Sm" evidence="1">
    <location>
        <begin position="9"/>
        <end position="68"/>
    </location>
</feature>
<accession>A0A166ALN0</accession>
<proteinExistence type="predicted"/>
<organism evidence="2 3">
    <name type="scientific">Sistotremastrum suecicum HHB10207 ss-3</name>
    <dbReference type="NCBI Taxonomy" id="1314776"/>
    <lineage>
        <taxon>Eukaryota</taxon>
        <taxon>Fungi</taxon>
        <taxon>Dikarya</taxon>
        <taxon>Basidiomycota</taxon>
        <taxon>Agaricomycotina</taxon>
        <taxon>Agaricomycetes</taxon>
        <taxon>Sistotremastrales</taxon>
        <taxon>Sistotremastraceae</taxon>
        <taxon>Sistotremastrum</taxon>
    </lineage>
</organism>
<evidence type="ECO:0000313" key="3">
    <source>
        <dbReference type="Proteomes" id="UP000076798"/>
    </source>
</evidence>
<protein>
    <recommendedName>
        <fullName evidence="1">Sm domain-containing protein</fullName>
    </recommendedName>
</protein>
<dbReference type="InterPro" id="IPR001163">
    <property type="entry name" value="Sm_dom_euk/arc"/>
</dbReference>
<dbReference type="InterPro" id="IPR050914">
    <property type="entry name" value="snRNP_SmB/NAA38-like"/>
</dbReference>
<dbReference type="Gene3D" id="2.30.30.100">
    <property type="match status" value="1"/>
</dbReference>
<dbReference type="EMBL" id="KV428139">
    <property type="protein sequence ID" value="KZT35456.1"/>
    <property type="molecule type" value="Genomic_DNA"/>
</dbReference>
<dbReference type="STRING" id="1314776.A0A166ALN0"/>
<feature type="non-terminal residue" evidence="2">
    <location>
        <position position="1"/>
    </location>
</feature>
<dbReference type="InterPro" id="IPR010920">
    <property type="entry name" value="LSM_dom_sf"/>
</dbReference>
<name>A0A166ALN0_9AGAM</name>
<dbReference type="PANTHER" id="PTHR10701">
    <property type="entry name" value="SMALL NUCLEAR RIBONUCLEOPROTEIN-ASSOCIATED PROTEIN B AND N"/>
    <property type="match status" value="1"/>
</dbReference>
<keyword evidence="3" id="KW-1185">Reference proteome</keyword>
<dbReference type="AlphaFoldDB" id="A0A166ALN0"/>
<evidence type="ECO:0000259" key="1">
    <source>
        <dbReference type="Pfam" id="PF01423"/>
    </source>
</evidence>
<dbReference type="OrthoDB" id="368909at2759"/>
<gene>
    <name evidence="2" type="ORF">SISSUDRAFT_975197</name>
</gene>
<dbReference type="Proteomes" id="UP000076798">
    <property type="component" value="Unassembled WGS sequence"/>
</dbReference>
<reference evidence="2 3" key="1">
    <citation type="journal article" date="2016" name="Mol. Biol. Evol.">
        <title>Comparative Genomics of Early-Diverging Mushroom-Forming Fungi Provides Insights into the Origins of Lignocellulose Decay Capabilities.</title>
        <authorList>
            <person name="Nagy L.G."/>
            <person name="Riley R."/>
            <person name="Tritt A."/>
            <person name="Adam C."/>
            <person name="Daum C."/>
            <person name="Floudas D."/>
            <person name="Sun H."/>
            <person name="Yadav J.S."/>
            <person name="Pangilinan J."/>
            <person name="Larsson K.H."/>
            <person name="Matsuura K."/>
            <person name="Barry K."/>
            <person name="Labutti K."/>
            <person name="Kuo R."/>
            <person name="Ohm R.A."/>
            <person name="Bhattacharya S.S."/>
            <person name="Shirouzu T."/>
            <person name="Yoshinaga Y."/>
            <person name="Martin F.M."/>
            <person name="Grigoriev I.V."/>
            <person name="Hibbett D.S."/>
        </authorList>
    </citation>
    <scope>NUCLEOTIDE SEQUENCE [LARGE SCALE GENOMIC DNA]</scope>
    <source>
        <strain evidence="2 3">HHB10207 ss-3</strain>
    </source>
</reference>
<dbReference type="CDD" id="cd06168">
    <property type="entry name" value="LSMD1"/>
    <property type="match status" value="1"/>
</dbReference>
<dbReference type="Pfam" id="PF01423">
    <property type="entry name" value="LSM"/>
    <property type="match status" value="1"/>
</dbReference>
<sequence length="79" mass="8893">AMSASGLDQLKSLLGLPLRICIADSRVFLGTFASTDREKNIVLTNTEEYRIENDLSISRGRFVGMVMVPWKYIVKIESQ</sequence>
<dbReference type="GO" id="GO:0031417">
    <property type="term" value="C:NatC complex"/>
    <property type="evidence" value="ECO:0007669"/>
    <property type="project" value="InterPro"/>
</dbReference>
<evidence type="ECO:0000313" key="2">
    <source>
        <dbReference type="EMBL" id="KZT35456.1"/>
    </source>
</evidence>
<feature type="non-terminal residue" evidence="2">
    <location>
        <position position="79"/>
    </location>
</feature>
<dbReference type="PANTHER" id="PTHR10701:SF5">
    <property type="entry name" value="N-ALPHA-ACETYLTRANSFERASE 38, NATC AUXILIARY SUBUNIT"/>
    <property type="match status" value="1"/>
</dbReference>
<dbReference type="InterPro" id="IPR034110">
    <property type="entry name" value="LSMD1_Sm"/>
</dbReference>
<dbReference type="SUPFAM" id="SSF50182">
    <property type="entry name" value="Sm-like ribonucleoproteins"/>
    <property type="match status" value="1"/>
</dbReference>